<evidence type="ECO:0000313" key="2">
    <source>
        <dbReference type="EMBL" id="QDB78672.1"/>
    </source>
</evidence>
<feature type="transmembrane region" description="Helical" evidence="1">
    <location>
        <begin position="101"/>
        <end position="120"/>
    </location>
</feature>
<reference evidence="2 3" key="1">
    <citation type="submission" date="2019-05" db="EMBL/GenBank/DDBJ databases">
        <title>Georgenia *** sp. nov., and Georgenia *** sp. nov., isolated from the intestinal contents of plateau pika (Ochotona curzoniae) in the Qinghai-Tibet plateau of China.</title>
        <authorList>
            <person name="Tian Z."/>
        </authorList>
    </citation>
    <scope>NUCLEOTIDE SEQUENCE [LARGE SCALE GENOMIC DNA]</scope>
    <source>
        <strain evidence="2 3">Z294</strain>
    </source>
</reference>
<keyword evidence="1" id="KW-0472">Membrane</keyword>
<evidence type="ECO:0000313" key="3">
    <source>
        <dbReference type="Proteomes" id="UP000313948"/>
    </source>
</evidence>
<gene>
    <name evidence="2" type="ORF">FE251_04225</name>
</gene>
<evidence type="ECO:0008006" key="4">
    <source>
        <dbReference type="Google" id="ProtNLM"/>
    </source>
</evidence>
<protein>
    <recommendedName>
        <fullName evidence="4">Histidine kinase</fullName>
    </recommendedName>
</protein>
<dbReference type="RefSeq" id="WP_139072826.1">
    <property type="nucleotide sequence ID" value="NZ_CP040899.1"/>
</dbReference>
<dbReference type="EMBL" id="CP040899">
    <property type="protein sequence ID" value="QDB78672.1"/>
    <property type="molecule type" value="Genomic_DNA"/>
</dbReference>
<dbReference type="Proteomes" id="UP000313948">
    <property type="component" value="Chromosome"/>
</dbReference>
<name>A0ABX5VJR0_9MICO</name>
<sequence>MTSDRPVRPPTALLSALLLLLVEVGALLALTVGMLLEVVRGQSTGGAVTAVLAALFLGLCAVLVAAGRALYQRHRWGRGPVVTWQLLLLATGVSQAGALEWWVVTLLVAFPVAVTVGILLPRSVEWTSSATPPRAVA</sequence>
<keyword evidence="3" id="KW-1185">Reference proteome</keyword>
<keyword evidence="1" id="KW-1133">Transmembrane helix</keyword>
<feature type="transmembrane region" description="Helical" evidence="1">
    <location>
        <begin position="45"/>
        <end position="64"/>
    </location>
</feature>
<keyword evidence="1" id="KW-0812">Transmembrane</keyword>
<proteinExistence type="predicted"/>
<organism evidence="2 3">
    <name type="scientific">Georgenia wutianyii</name>
    <dbReference type="NCBI Taxonomy" id="2585135"/>
    <lineage>
        <taxon>Bacteria</taxon>
        <taxon>Bacillati</taxon>
        <taxon>Actinomycetota</taxon>
        <taxon>Actinomycetes</taxon>
        <taxon>Micrococcales</taxon>
        <taxon>Bogoriellaceae</taxon>
        <taxon>Georgenia</taxon>
    </lineage>
</organism>
<evidence type="ECO:0000256" key="1">
    <source>
        <dbReference type="SAM" id="Phobius"/>
    </source>
</evidence>
<accession>A0ABX5VJR0</accession>